<protein>
    <submittedName>
        <fullName evidence="1">Uncharacterized protein</fullName>
    </submittedName>
</protein>
<name>A0A511MW81_DEIC1</name>
<dbReference type="AlphaFoldDB" id="A0A511MW81"/>
<evidence type="ECO:0000313" key="2">
    <source>
        <dbReference type="Proteomes" id="UP000321306"/>
    </source>
</evidence>
<comment type="caution">
    <text evidence="1">The sequence shown here is derived from an EMBL/GenBank/DDBJ whole genome shotgun (WGS) entry which is preliminary data.</text>
</comment>
<proteinExistence type="predicted"/>
<keyword evidence="2" id="KW-1185">Reference proteome</keyword>
<accession>A0A511MW81</accession>
<dbReference type="EMBL" id="BJXB01000001">
    <property type="protein sequence ID" value="GEM44832.1"/>
    <property type="molecule type" value="Genomic_DNA"/>
</dbReference>
<organism evidence="1 2">
    <name type="scientific">Deinococcus cellulosilyticus (strain DSM 18568 / NBRC 106333 / KACC 11606 / 5516J-15)</name>
    <dbReference type="NCBI Taxonomy" id="1223518"/>
    <lineage>
        <taxon>Bacteria</taxon>
        <taxon>Thermotogati</taxon>
        <taxon>Deinococcota</taxon>
        <taxon>Deinococci</taxon>
        <taxon>Deinococcales</taxon>
        <taxon>Deinococcaceae</taxon>
        <taxon>Deinococcus</taxon>
    </lineage>
</organism>
<reference evidence="1 2" key="1">
    <citation type="submission" date="2019-07" db="EMBL/GenBank/DDBJ databases">
        <title>Whole genome shotgun sequence of Deinococcus cellulosilyticus NBRC 106333.</title>
        <authorList>
            <person name="Hosoyama A."/>
            <person name="Uohara A."/>
            <person name="Ohji S."/>
            <person name="Ichikawa N."/>
        </authorList>
    </citation>
    <scope>NUCLEOTIDE SEQUENCE [LARGE SCALE GENOMIC DNA]</scope>
    <source>
        <strain evidence="1 2">NBRC 106333</strain>
    </source>
</reference>
<gene>
    <name evidence="1" type="ORF">DC3_04670</name>
</gene>
<dbReference type="Proteomes" id="UP000321306">
    <property type="component" value="Unassembled WGS sequence"/>
</dbReference>
<evidence type="ECO:0000313" key="1">
    <source>
        <dbReference type="EMBL" id="GEM44832.1"/>
    </source>
</evidence>
<sequence>MVLIRYWLRQEPSDDWEAFHQQFRQAEWMESRFYGELTTLLSNKITKAMG</sequence>